<dbReference type="Proteomes" id="UP001164746">
    <property type="component" value="Chromosome 10"/>
</dbReference>
<evidence type="ECO:0000256" key="2">
    <source>
        <dbReference type="SAM" id="MobiDB-lite"/>
    </source>
</evidence>
<organism evidence="4 5">
    <name type="scientific">Mya arenaria</name>
    <name type="common">Soft-shell clam</name>
    <dbReference type="NCBI Taxonomy" id="6604"/>
    <lineage>
        <taxon>Eukaryota</taxon>
        <taxon>Metazoa</taxon>
        <taxon>Spiralia</taxon>
        <taxon>Lophotrochozoa</taxon>
        <taxon>Mollusca</taxon>
        <taxon>Bivalvia</taxon>
        <taxon>Autobranchia</taxon>
        <taxon>Heteroconchia</taxon>
        <taxon>Euheterodonta</taxon>
        <taxon>Imparidentia</taxon>
        <taxon>Neoheterodontei</taxon>
        <taxon>Myida</taxon>
        <taxon>Myoidea</taxon>
        <taxon>Myidae</taxon>
        <taxon>Mya</taxon>
    </lineage>
</organism>
<protein>
    <submittedName>
        <fullName evidence="4">TPPC9-like protein</fullName>
    </submittedName>
</protein>
<feature type="domain" description="Trs120/TRAPPC9 N-terminal" evidence="3">
    <location>
        <begin position="276"/>
        <end position="330"/>
    </location>
</feature>
<accession>A0ABY7FD57</accession>
<dbReference type="Pfam" id="PF08626">
    <property type="entry name" value="TRAPPC9-Trs120"/>
    <property type="match status" value="1"/>
</dbReference>
<feature type="compositionally biased region" description="Polar residues" evidence="2">
    <location>
        <begin position="1201"/>
        <end position="1240"/>
    </location>
</feature>
<dbReference type="InterPro" id="IPR058563">
    <property type="entry name" value="Trs120_TRAPPC9_N"/>
</dbReference>
<name>A0ABY7FD57_MYAAR</name>
<feature type="compositionally biased region" description="Basic and acidic residues" evidence="2">
    <location>
        <begin position="148"/>
        <end position="189"/>
    </location>
</feature>
<reference evidence="4" key="1">
    <citation type="submission" date="2022-11" db="EMBL/GenBank/DDBJ databases">
        <title>Centuries of genome instability and evolution in soft-shell clam transmissible cancer (bioRxiv).</title>
        <authorList>
            <person name="Hart S.F.M."/>
            <person name="Yonemitsu M.A."/>
            <person name="Giersch R.M."/>
            <person name="Beal B.F."/>
            <person name="Arriagada G."/>
            <person name="Davis B.W."/>
            <person name="Ostrander E.A."/>
            <person name="Goff S.P."/>
            <person name="Metzger M.J."/>
        </authorList>
    </citation>
    <scope>NUCLEOTIDE SEQUENCE</scope>
    <source>
        <strain evidence="4">MELC-2E11</strain>
        <tissue evidence="4">Siphon/mantle</tissue>
    </source>
</reference>
<dbReference type="InterPro" id="IPR013935">
    <property type="entry name" value="Trs120_TRAPPC9"/>
</dbReference>
<feature type="region of interest" description="Disordered" evidence="2">
    <location>
        <begin position="387"/>
        <end position="408"/>
    </location>
</feature>
<dbReference type="PANTHER" id="PTHR21512:SF5">
    <property type="entry name" value="TRAFFICKING PROTEIN PARTICLE COMPLEX SUBUNIT 9"/>
    <property type="match status" value="1"/>
</dbReference>
<feature type="compositionally biased region" description="Polar residues" evidence="2">
    <location>
        <begin position="105"/>
        <end position="124"/>
    </location>
</feature>
<proteinExistence type="inferred from homology"/>
<feature type="region of interest" description="Disordered" evidence="2">
    <location>
        <begin position="105"/>
        <end position="198"/>
    </location>
</feature>
<evidence type="ECO:0000313" key="5">
    <source>
        <dbReference type="Proteomes" id="UP001164746"/>
    </source>
</evidence>
<dbReference type="PANTHER" id="PTHR21512">
    <property type="entry name" value="TRAFFICKING PROTEIN PARTICLE COMPLEX SUBUNIT 9"/>
    <property type="match status" value="1"/>
</dbReference>
<evidence type="ECO:0000259" key="3">
    <source>
        <dbReference type="Pfam" id="PF08626"/>
    </source>
</evidence>
<gene>
    <name evidence="4" type="ORF">MAR_031810</name>
</gene>
<feature type="region of interest" description="Disordered" evidence="2">
    <location>
        <begin position="1195"/>
        <end position="1246"/>
    </location>
</feature>
<comment type="similarity">
    <text evidence="1">Belongs to the NIBP family.</text>
</comment>
<keyword evidence="5" id="KW-1185">Reference proteome</keyword>
<dbReference type="EMBL" id="CP111021">
    <property type="protein sequence ID" value="WAR17216.1"/>
    <property type="molecule type" value="Genomic_DNA"/>
</dbReference>
<evidence type="ECO:0000256" key="1">
    <source>
        <dbReference type="ARBA" id="ARBA00008459"/>
    </source>
</evidence>
<sequence length="1265" mass="140271">MGNEPKDLAGNLTLEVEEESKDQMDCVAIPGQKREMWIRYKRQYTPDCNEWGDFQIHRKALGLISIGRCSNEAEFEELFENYKKEKEIYADSLYNSRLVVFGMNTDGSPLPNEQSQDSGENSPAPTFRIDSDNNETNACDKDDGDTIPNDKSDKLNSNDLPILEHSDPLRQVSDKPKGNEKLKKPESMKKTGSSGSLRDASGAEVVFYPGVDNSDGLEECVREFVTSLFFVLEEIEKSRQILHECVVAGKRLDRSFERGDKTLLLCAPFEKKDYVGVDTDTKSFKKKCQGRFRKHLADLCLLAGMPGEAMLHYSTALDTLKPVNDWLWMAGEAMLHYTIALDALKPVIDWLLMAGCYEGLCAAAVITQYGSNNSHLQPASIRRNQSFSTKRGVASNNHERQKSVGGHHSYSNGLQDLHDSSIKSNINPDDIVEKYKDALQYYSKVGKLVKAEAMLIGESLAELALSGIMLSLEFTLAAVERCQHSVGAEFWSVFKLEFFGLNTLFTTADVHAVLDIVGDVTIAGAETGRYDIFADGMLKALDISFNGIGLTSTGVELNSPMFFLYSGVNVIVEAPQSFWISERDAWILSGLVNFIPMFESLFVIVSIDSVLHFFVGAGGQGPIHRYITMSTLYGQIGFSRKASFFRRVAAMQCVAPQTPKPNWPLCHQLLIQSLPGYKLYLDQNDSTSDTHGWPVIQTRVLHELIFSAKKMGNMALAVRYLTILLHTQLDYLSVQEKRDLVSNLQSFTEHCEGTTQTLAVESGALVPHVPLISVPLVKSFKLMPLETHLEPKKILTSESSVPDSVFIFTPLHLGPVSRPDCPDVDFSWVEGDIAEVQLLVHNPLPDNLPLTHIGLITEGLEVEAFPTSPTIPAEHGLYAVKIKLVPAAAGQLNILVAPGLPSLQLMTSLTKADDFLSFGEEFNIVTSATAVLYTDYVCEVFQWNNENIQSQLPISPSGVLCFNMALQGVGDFLLHKTEIKTNSWTREGPRKAVGSDGRVVEGILKVEYSGGPGYRDNYCRCSSVAFNVDILPSLVFTKWDVMLSESSEHCYLMFDVKNLSSHELDVQYSGQCVCVKPEHTRRVCIEVERFEPNSIPSQSYDSFNVHLNGQVISPLHIGSLEYKVGQPVTLEAGFQLKSECSSDLEGRSGELTLCCCQHYDNGEISADIPITHSCMFIFTCSGFYKFEIQMKVEGQPRDSTDSNIQGHHHSNQSVVTSSDKGQGHQSQSNLTGQGLCSNSEDTADSTRSNDRVFKCMSVIEVNIIE</sequence>
<evidence type="ECO:0000313" key="4">
    <source>
        <dbReference type="EMBL" id="WAR17216.1"/>
    </source>
</evidence>